<evidence type="ECO:0000259" key="2">
    <source>
        <dbReference type="Pfam" id="PF05699"/>
    </source>
</evidence>
<reference evidence="3 4" key="1">
    <citation type="journal article" date="2006" name="Science">
        <title>Phytophthora genome sequences uncover evolutionary origins and mechanisms of pathogenesis.</title>
        <authorList>
            <person name="Tyler B.M."/>
            <person name="Tripathy S."/>
            <person name="Zhang X."/>
            <person name="Dehal P."/>
            <person name="Jiang R.H."/>
            <person name="Aerts A."/>
            <person name="Arredondo F.D."/>
            <person name="Baxter L."/>
            <person name="Bensasson D."/>
            <person name="Beynon J.L."/>
            <person name="Chapman J."/>
            <person name="Damasceno C.M."/>
            <person name="Dorrance A.E."/>
            <person name="Dou D."/>
            <person name="Dickerman A.W."/>
            <person name="Dubchak I.L."/>
            <person name="Garbelotto M."/>
            <person name="Gijzen M."/>
            <person name="Gordon S.G."/>
            <person name="Govers F."/>
            <person name="Grunwald N.J."/>
            <person name="Huang W."/>
            <person name="Ivors K.L."/>
            <person name="Jones R.W."/>
            <person name="Kamoun S."/>
            <person name="Krampis K."/>
            <person name="Lamour K.H."/>
            <person name="Lee M.K."/>
            <person name="McDonald W.H."/>
            <person name="Medina M."/>
            <person name="Meijer H.J."/>
            <person name="Nordberg E.K."/>
            <person name="Maclean D.J."/>
            <person name="Ospina-Giraldo M.D."/>
            <person name="Morris P.F."/>
            <person name="Phuntumart V."/>
            <person name="Putnam N.H."/>
            <person name="Rash S."/>
            <person name="Rose J.K."/>
            <person name="Sakihama Y."/>
            <person name="Salamov A.A."/>
            <person name="Savidor A."/>
            <person name="Scheuring C.F."/>
            <person name="Smith B.M."/>
            <person name="Sobral B.W."/>
            <person name="Terry A."/>
            <person name="Torto-Alalibo T.A."/>
            <person name="Win J."/>
            <person name="Xu Z."/>
            <person name="Zhang H."/>
            <person name="Grigoriev I.V."/>
            <person name="Rokhsar D.S."/>
            <person name="Boore J.L."/>
        </authorList>
    </citation>
    <scope>NUCLEOTIDE SEQUENCE [LARGE SCALE GENOMIC DNA]</scope>
    <source>
        <strain evidence="3 4">P6497</strain>
    </source>
</reference>
<dbReference type="SUPFAM" id="SSF53098">
    <property type="entry name" value="Ribonuclease H-like"/>
    <property type="match status" value="1"/>
</dbReference>
<evidence type="ECO:0000256" key="1">
    <source>
        <dbReference type="SAM" id="MobiDB-lite"/>
    </source>
</evidence>
<dbReference type="GO" id="GO:0046983">
    <property type="term" value="F:protein dimerization activity"/>
    <property type="evidence" value="ECO:0007669"/>
    <property type="project" value="InterPro"/>
</dbReference>
<dbReference type="RefSeq" id="XP_009517496.1">
    <property type="nucleotide sequence ID" value="XM_009519201.1"/>
</dbReference>
<dbReference type="Proteomes" id="UP000002640">
    <property type="component" value="Unassembled WGS sequence"/>
</dbReference>
<dbReference type="AlphaFoldDB" id="G4YNC8"/>
<dbReference type="GeneID" id="20644991"/>
<proteinExistence type="predicted"/>
<organism evidence="3 4">
    <name type="scientific">Phytophthora sojae (strain P6497)</name>
    <name type="common">Soybean stem and root rot agent</name>
    <name type="synonym">Phytophthora megasperma f. sp. glycines</name>
    <dbReference type="NCBI Taxonomy" id="1094619"/>
    <lineage>
        <taxon>Eukaryota</taxon>
        <taxon>Sar</taxon>
        <taxon>Stramenopiles</taxon>
        <taxon>Oomycota</taxon>
        <taxon>Peronosporomycetes</taxon>
        <taxon>Peronosporales</taxon>
        <taxon>Peronosporaceae</taxon>
        <taxon>Phytophthora</taxon>
    </lineage>
</organism>
<evidence type="ECO:0000313" key="3">
    <source>
        <dbReference type="EMBL" id="EGZ30221.1"/>
    </source>
</evidence>
<sequence length="487" mass="55038">MASSPKWNLLLLEQEEGLPKTSLTAQHLRDFRYQNKQGRPGAGATTPTPHQPPDVTGRDSCEWPPEPTALYDADDIARIPACIREANTRKRDRAEEVNRILASALCRDDAKRLCLLLETIRIVYNNLPFRFGEYEESVILKEVVTKELIGFIRDNRLGHIKCLTMVVDFWTPKHGGEKYLGLRIYFVDSHFRLRTVLLGTRHFLPMYGERDQGIRGPFERWICGILFDFGLSPSDFFGSTTDSSPDVKWMMNEGLGLKWEWCIPHMVNAATKMGCGLTRKSHNPEMSELLSKLSQTIHDGAGTGEVASSGGMHLVQLLSILTPILLVTKRSQAQDTNQVQVLLSLYTMRMTSLALDSPIRRYDTAPTNAANVFDDDILATFAVQPIRSTERPAQQRNKHDTLIAGELKRWLEDSDGLQMITVPDPAKTSVRRPESILEFWHRQQQSKRYVLLPMVARILFAVPSSSAQIERDFGNSGQMVTALHKHG</sequence>
<dbReference type="InterPro" id="IPR012337">
    <property type="entry name" value="RNaseH-like_sf"/>
</dbReference>
<dbReference type="Pfam" id="PF05699">
    <property type="entry name" value="Dimer_Tnp_hAT"/>
    <property type="match status" value="1"/>
</dbReference>
<feature type="domain" description="HAT C-terminal dimerisation" evidence="2">
    <location>
        <begin position="432"/>
        <end position="481"/>
    </location>
</feature>
<keyword evidence="4" id="KW-1185">Reference proteome</keyword>
<protein>
    <recommendedName>
        <fullName evidence="2">HAT C-terminal dimerisation domain-containing protein</fullName>
    </recommendedName>
</protein>
<name>G4YNC8_PHYSP</name>
<feature type="region of interest" description="Disordered" evidence="1">
    <location>
        <begin position="29"/>
        <end position="62"/>
    </location>
</feature>
<dbReference type="InParanoid" id="G4YNC8"/>
<dbReference type="KEGG" id="psoj:PHYSODRAFT_323627"/>
<accession>G4YNC8</accession>
<gene>
    <name evidence="3" type="ORF">PHYSODRAFT_323627</name>
</gene>
<dbReference type="EMBL" id="JH159151">
    <property type="protein sequence ID" value="EGZ30221.1"/>
    <property type="molecule type" value="Genomic_DNA"/>
</dbReference>
<evidence type="ECO:0000313" key="4">
    <source>
        <dbReference type="Proteomes" id="UP000002640"/>
    </source>
</evidence>
<dbReference type="InterPro" id="IPR008906">
    <property type="entry name" value="HATC_C_dom"/>
</dbReference>